<name>A0A9P9L0U4_FUSSL</name>
<dbReference type="AlphaFoldDB" id="A0A9P9L0U4"/>
<proteinExistence type="predicted"/>
<dbReference type="EMBL" id="JAGTJS010000003">
    <property type="protein sequence ID" value="KAH7272505.1"/>
    <property type="molecule type" value="Genomic_DNA"/>
</dbReference>
<keyword evidence="3" id="KW-1185">Reference proteome</keyword>
<evidence type="ECO:0000313" key="2">
    <source>
        <dbReference type="EMBL" id="KAH7272505.1"/>
    </source>
</evidence>
<evidence type="ECO:0008006" key="4">
    <source>
        <dbReference type="Google" id="ProtNLM"/>
    </source>
</evidence>
<reference evidence="2" key="1">
    <citation type="journal article" date="2021" name="Nat. Commun.">
        <title>Genetic determinants of endophytism in the Arabidopsis root mycobiome.</title>
        <authorList>
            <person name="Mesny F."/>
            <person name="Miyauchi S."/>
            <person name="Thiergart T."/>
            <person name="Pickel B."/>
            <person name="Atanasova L."/>
            <person name="Karlsson M."/>
            <person name="Huettel B."/>
            <person name="Barry K.W."/>
            <person name="Haridas S."/>
            <person name="Chen C."/>
            <person name="Bauer D."/>
            <person name="Andreopoulos W."/>
            <person name="Pangilinan J."/>
            <person name="LaButti K."/>
            <person name="Riley R."/>
            <person name="Lipzen A."/>
            <person name="Clum A."/>
            <person name="Drula E."/>
            <person name="Henrissat B."/>
            <person name="Kohler A."/>
            <person name="Grigoriev I.V."/>
            <person name="Martin F.M."/>
            <person name="Hacquard S."/>
        </authorList>
    </citation>
    <scope>NUCLEOTIDE SEQUENCE</scope>
    <source>
        <strain evidence="2">FSSC 5 MPI-SDFR-AT-0091</strain>
    </source>
</reference>
<sequence>MAGQAHSRWVLLLLLLCVTSARRNWVQCSAAHAYTVSPDSSFSSSNNRGRDSKSVLVHESKWKSLSALAERSRRRNQPRVYGTVTLSFLRRSWSVSAAAPGPERGVIRGSCEPRT</sequence>
<dbReference type="Proteomes" id="UP000736672">
    <property type="component" value="Unassembled WGS sequence"/>
</dbReference>
<evidence type="ECO:0000256" key="1">
    <source>
        <dbReference type="SAM" id="SignalP"/>
    </source>
</evidence>
<keyword evidence="1" id="KW-0732">Signal</keyword>
<feature type="chain" id="PRO_5040250289" description="Secreted protein" evidence="1">
    <location>
        <begin position="22"/>
        <end position="115"/>
    </location>
</feature>
<organism evidence="2 3">
    <name type="scientific">Fusarium solani</name>
    <name type="common">Filamentous fungus</name>
    <dbReference type="NCBI Taxonomy" id="169388"/>
    <lineage>
        <taxon>Eukaryota</taxon>
        <taxon>Fungi</taxon>
        <taxon>Dikarya</taxon>
        <taxon>Ascomycota</taxon>
        <taxon>Pezizomycotina</taxon>
        <taxon>Sordariomycetes</taxon>
        <taxon>Hypocreomycetidae</taxon>
        <taxon>Hypocreales</taxon>
        <taxon>Nectriaceae</taxon>
        <taxon>Fusarium</taxon>
        <taxon>Fusarium solani species complex</taxon>
    </lineage>
</organism>
<feature type="signal peptide" evidence="1">
    <location>
        <begin position="1"/>
        <end position="21"/>
    </location>
</feature>
<evidence type="ECO:0000313" key="3">
    <source>
        <dbReference type="Proteomes" id="UP000736672"/>
    </source>
</evidence>
<protein>
    <recommendedName>
        <fullName evidence="4">Secreted protein</fullName>
    </recommendedName>
</protein>
<gene>
    <name evidence="2" type="ORF">B0J15DRAFT_179727</name>
</gene>
<comment type="caution">
    <text evidence="2">The sequence shown here is derived from an EMBL/GenBank/DDBJ whole genome shotgun (WGS) entry which is preliminary data.</text>
</comment>
<accession>A0A9P9L0U4</accession>